<gene>
    <name evidence="1" type="ORF">KUCAC02_001477</name>
</gene>
<protein>
    <submittedName>
        <fullName evidence="1">Uncharacterized protein</fullName>
    </submittedName>
</protein>
<proteinExistence type="predicted"/>
<sequence length="134" mass="15279">HYLQQLVLLTRPFPIVFGLCLKFLRICGCSTASERVNPGKVVAVVTTNGRHDLSMPELSCHTCDATRAAGLDDLIQSGYWPATLHFSTMYETDVFYSFEEMKMAIFKNAGSKNFPLWPFWEDLSRQLSEKFFSI</sequence>
<name>A0ACB9XSL8_CHAAC</name>
<evidence type="ECO:0000313" key="1">
    <source>
        <dbReference type="EMBL" id="KAI4829812.1"/>
    </source>
</evidence>
<comment type="caution">
    <text evidence="1">The sequence shown here is derived from an EMBL/GenBank/DDBJ whole genome shotgun (WGS) entry which is preliminary data.</text>
</comment>
<feature type="non-terminal residue" evidence="1">
    <location>
        <position position="1"/>
    </location>
</feature>
<reference evidence="1" key="1">
    <citation type="submission" date="2022-05" db="EMBL/GenBank/DDBJ databases">
        <title>Chromosome-level genome of Chaenocephalus aceratus.</title>
        <authorList>
            <person name="Park H."/>
        </authorList>
    </citation>
    <scope>NUCLEOTIDE SEQUENCE</scope>
    <source>
        <strain evidence="1">KU_202001</strain>
    </source>
</reference>
<accession>A0ACB9XSL8</accession>
<keyword evidence="2" id="KW-1185">Reference proteome</keyword>
<organism evidence="1 2">
    <name type="scientific">Chaenocephalus aceratus</name>
    <name type="common">Blackfin icefish</name>
    <name type="synonym">Chaenichthys aceratus</name>
    <dbReference type="NCBI Taxonomy" id="36190"/>
    <lineage>
        <taxon>Eukaryota</taxon>
        <taxon>Metazoa</taxon>
        <taxon>Chordata</taxon>
        <taxon>Craniata</taxon>
        <taxon>Vertebrata</taxon>
        <taxon>Euteleostomi</taxon>
        <taxon>Actinopterygii</taxon>
        <taxon>Neopterygii</taxon>
        <taxon>Teleostei</taxon>
        <taxon>Neoteleostei</taxon>
        <taxon>Acanthomorphata</taxon>
        <taxon>Eupercaria</taxon>
        <taxon>Perciformes</taxon>
        <taxon>Notothenioidei</taxon>
        <taxon>Channichthyidae</taxon>
        <taxon>Chaenocephalus</taxon>
    </lineage>
</organism>
<dbReference type="EMBL" id="CM043787">
    <property type="protein sequence ID" value="KAI4829812.1"/>
    <property type="molecule type" value="Genomic_DNA"/>
</dbReference>
<dbReference type="Proteomes" id="UP001057452">
    <property type="component" value="Chromosome 3"/>
</dbReference>
<evidence type="ECO:0000313" key="2">
    <source>
        <dbReference type="Proteomes" id="UP001057452"/>
    </source>
</evidence>